<organism evidence="2 3">
    <name type="scientific">Nocardia pseudobrasiliensis</name>
    <dbReference type="NCBI Taxonomy" id="45979"/>
    <lineage>
        <taxon>Bacteria</taxon>
        <taxon>Bacillati</taxon>
        <taxon>Actinomycetota</taxon>
        <taxon>Actinomycetes</taxon>
        <taxon>Mycobacteriales</taxon>
        <taxon>Nocardiaceae</taxon>
        <taxon>Nocardia</taxon>
    </lineage>
</organism>
<dbReference type="InterPro" id="IPR029068">
    <property type="entry name" value="Glyas_Bleomycin-R_OHBP_Dase"/>
</dbReference>
<dbReference type="SUPFAM" id="SSF54593">
    <property type="entry name" value="Glyoxalase/Bleomycin resistance protein/Dihydroxybiphenyl dioxygenase"/>
    <property type="match status" value="1"/>
</dbReference>
<dbReference type="Proteomes" id="UP000254869">
    <property type="component" value="Unassembled WGS sequence"/>
</dbReference>
<dbReference type="PANTHER" id="PTHR36437:SF2">
    <property type="entry name" value="GLYOXALASE_BLEOMYCIN RESISTANCE PROTEIN_DIOXYGENASE"/>
    <property type="match status" value="1"/>
</dbReference>
<accession>A0A370I5X0</accession>
<proteinExistence type="predicted"/>
<evidence type="ECO:0000313" key="3">
    <source>
        <dbReference type="Proteomes" id="UP000254869"/>
    </source>
</evidence>
<name>A0A370I5X0_9NOCA</name>
<dbReference type="PANTHER" id="PTHR36437">
    <property type="entry name" value="GLYOXALASE/BLEOMYCIN RESISTANCE PROTEIN/DIOXYGENASE"/>
    <property type="match status" value="1"/>
</dbReference>
<gene>
    <name evidence="2" type="ORF">DFR76_10789</name>
</gene>
<dbReference type="GO" id="GO:0016829">
    <property type="term" value="F:lyase activity"/>
    <property type="evidence" value="ECO:0007669"/>
    <property type="project" value="UniProtKB-KW"/>
</dbReference>
<keyword evidence="2" id="KW-0456">Lyase</keyword>
<dbReference type="InterPro" id="IPR037523">
    <property type="entry name" value="VOC_core"/>
</dbReference>
<dbReference type="STRING" id="1210086.GCA_001613105_02486"/>
<keyword evidence="3" id="KW-1185">Reference proteome</keyword>
<evidence type="ECO:0000313" key="2">
    <source>
        <dbReference type="EMBL" id="RDI64714.1"/>
    </source>
</evidence>
<reference evidence="2 3" key="1">
    <citation type="submission" date="2018-07" db="EMBL/GenBank/DDBJ databases">
        <title>Genomic Encyclopedia of Type Strains, Phase IV (KMG-IV): sequencing the most valuable type-strain genomes for metagenomic binning, comparative biology and taxonomic classification.</title>
        <authorList>
            <person name="Goeker M."/>
        </authorList>
    </citation>
    <scope>NUCLEOTIDE SEQUENCE [LARGE SCALE GENOMIC DNA]</scope>
    <source>
        <strain evidence="2 3">DSM 44290</strain>
    </source>
</reference>
<sequence>MTISQIGKITAFVSDQDRARKFYTEVLGFAVRTDAVFGDNRWLEVAPGEAGASIILHIPFPGASAGTLAGVMLDSPDIDAVVTRLREAGAEVDGPTELPWGRQATFADPDGNSFVLAATDSAR</sequence>
<evidence type="ECO:0000259" key="1">
    <source>
        <dbReference type="PROSITE" id="PS51819"/>
    </source>
</evidence>
<protein>
    <submittedName>
        <fullName evidence="2">Putative enzyme related to lactoylglutathione lyase</fullName>
    </submittedName>
</protein>
<comment type="caution">
    <text evidence="2">The sequence shown here is derived from an EMBL/GenBank/DDBJ whole genome shotgun (WGS) entry which is preliminary data.</text>
</comment>
<dbReference type="PROSITE" id="PS51819">
    <property type="entry name" value="VOC"/>
    <property type="match status" value="1"/>
</dbReference>
<dbReference type="EMBL" id="QQBC01000007">
    <property type="protein sequence ID" value="RDI64714.1"/>
    <property type="molecule type" value="Genomic_DNA"/>
</dbReference>
<dbReference type="RefSeq" id="WP_067996570.1">
    <property type="nucleotide sequence ID" value="NZ_QQBC01000007.1"/>
</dbReference>
<dbReference type="Pfam" id="PF00903">
    <property type="entry name" value="Glyoxalase"/>
    <property type="match status" value="1"/>
</dbReference>
<dbReference type="AlphaFoldDB" id="A0A370I5X0"/>
<feature type="domain" description="VOC" evidence="1">
    <location>
        <begin position="5"/>
        <end position="119"/>
    </location>
</feature>
<dbReference type="Gene3D" id="3.10.180.10">
    <property type="entry name" value="2,3-Dihydroxybiphenyl 1,2-Dioxygenase, domain 1"/>
    <property type="match status" value="1"/>
</dbReference>
<dbReference type="InterPro" id="IPR004360">
    <property type="entry name" value="Glyas_Fos-R_dOase_dom"/>
</dbReference>